<evidence type="ECO:0000313" key="1">
    <source>
        <dbReference type="EMBL" id="ASF42126.1"/>
    </source>
</evidence>
<reference evidence="2" key="1">
    <citation type="submission" date="2017-06" db="EMBL/GenBank/DDBJ databases">
        <title>Complete genome sequence of Capnocytophaga sp. KCOM 1579 (=ChDC OS43) isolated from a human refractory periapical abscess lesion.</title>
        <authorList>
            <person name="Kook J.-K."/>
            <person name="Park S.-N."/>
            <person name="Lim Y.K."/>
            <person name="Roh H."/>
        </authorList>
    </citation>
    <scope>NUCLEOTIDE SEQUENCE [LARGE SCALE GENOMIC DNA]</scope>
    <source>
        <strain evidence="2">ChDC OS43</strain>
    </source>
</reference>
<name>A0A1Z4BLG6_9FLAO</name>
<organism evidence="1 2">
    <name type="scientific">Capnocytophaga endodontalis</name>
    <dbReference type="NCBI Taxonomy" id="2708117"/>
    <lineage>
        <taxon>Bacteria</taxon>
        <taxon>Pseudomonadati</taxon>
        <taxon>Bacteroidota</taxon>
        <taxon>Flavobacteriia</taxon>
        <taxon>Flavobacteriales</taxon>
        <taxon>Flavobacteriaceae</taxon>
        <taxon>Capnocytophaga</taxon>
    </lineage>
</organism>
<protein>
    <submittedName>
        <fullName evidence="1">Glutaredoxin-2 domain protein</fullName>
    </submittedName>
</protein>
<dbReference type="Proteomes" id="UP000197007">
    <property type="component" value="Chromosome"/>
</dbReference>
<evidence type="ECO:0000313" key="2">
    <source>
        <dbReference type="Proteomes" id="UP000197007"/>
    </source>
</evidence>
<dbReference type="KEGG" id="capn:CBG49_02960"/>
<sequence>MPITITINNNNAQALAFIEYAKKLDFTIVEGFLDTQKDTIPNTTIEEDEYGIPIAHRDFLIKLSNQVKKNAAKRFYAKRAKMKTEK</sequence>
<dbReference type="AlphaFoldDB" id="A0A1Z4BLG6"/>
<keyword evidence="2" id="KW-1185">Reference proteome</keyword>
<dbReference type="EMBL" id="CP022022">
    <property type="protein sequence ID" value="ASF42126.1"/>
    <property type="molecule type" value="Genomic_DNA"/>
</dbReference>
<gene>
    <name evidence="1" type="ORF">CBG49_02960</name>
</gene>
<dbReference type="RefSeq" id="WP_088593310.1">
    <property type="nucleotide sequence ID" value="NZ_CP022022.1"/>
</dbReference>
<accession>A0A1Z4BLG6</accession>
<proteinExistence type="predicted"/>